<reference evidence="1 2" key="1">
    <citation type="submission" date="2021-02" db="EMBL/GenBank/DDBJ databases">
        <title>Complete genome of Desulfoluna sp. strain ASN36.</title>
        <authorList>
            <person name="Takahashi A."/>
            <person name="Kojima H."/>
            <person name="Fukui M."/>
        </authorList>
    </citation>
    <scope>NUCLEOTIDE SEQUENCE [LARGE SCALE GENOMIC DNA]</scope>
    <source>
        <strain evidence="1 2">ASN36</strain>
    </source>
</reference>
<gene>
    <name evidence="1" type="ORF">DSLASN_31400</name>
</gene>
<keyword evidence="2" id="KW-1185">Reference proteome</keyword>
<evidence type="ECO:0000313" key="2">
    <source>
        <dbReference type="Proteomes" id="UP001320148"/>
    </source>
</evidence>
<proteinExistence type="predicted"/>
<organism evidence="1 2">
    <name type="scientific">Desulfoluna limicola</name>
    <dbReference type="NCBI Taxonomy" id="2810562"/>
    <lineage>
        <taxon>Bacteria</taxon>
        <taxon>Pseudomonadati</taxon>
        <taxon>Thermodesulfobacteriota</taxon>
        <taxon>Desulfobacteria</taxon>
        <taxon>Desulfobacterales</taxon>
        <taxon>Desulfolunaceae</taxon>
        <taxon>Desulfoluna</taxon>
    </lineage>
</organism>
<accession>A0ABN6F553</accession>
<dbReference type="Proteomes" id="UP001320148">
    <property type="component" value="Chromosome"/>
</dbReference>
<protein>
    <submittedName>
        <fullName evidence="1">Uncharacterized protein</fullName>
    </submittedName>
</protein>
<name>A0ABN6F553_9BACT</name>
<dbReference type="EMBL" id="AP024488">
    <property type="protein sequence ID" value="BCS97508.1"/>
    <property type="molecule type" value="Genomic_DNA"/>
</dbReference>
<evidence type="ECO:0000313" key="1">
    <source>
        <dbReference type="EMBL" id="BCS97508.1"/>
    </source>
</evidence>
<sequence>MRFSFESHGGTFFLFTLFMQRLNDLDPAGRHKLNSNGLVCGLEQAFTGTSAVLKLKRARFTDVNRALFFADQGSEVFIL</sequence>